<feature type="binding site" evidence="9">
    <location>
        <position position="171"/>
    </location>
    <ligand>
        <name>ATP</name>
        <dbReference type="ChEBI" id="CHEBI:30616"/>
    </ligand>
</feature>
<dbReference type="GO" id="GO:0004674">
    <property type="term" value="F:protein serine/threonine kinase activity"/>
    <property type="evidence" value="ECO:0007669"/>
    <property type="project" value="UniProtKB-KW"/>
</dbReference>
<dbReference type="InterPro" id="IPR051334">
    <property type="entry name" value="SRPK"/>
</dbReference>
<keyword evidence="6 9" id="KW-0067">ATP-binding</keyword>
<organism evidence="12 13">
    <name type="scientific">Hypsibius exemplaris</name>
    <name type="common">Freshwater tardigrade</name>
    <dbReference type="NCBI Taxonomy" id="2072580"/>
    <lineage>
        <taxon>Eukaryota</taxon>
        <taxon>Metazoa</taxon>
        <taxon>Ecdysozoa</taxon>
        <taxon>Tardigrada</taxon>
        <taxon>Eutardigrada</taxon>
        <taxon>Parachela</taxon>
        <taxon>Hypsibioidea</taxon>
        <taxon>Hypsibiidae</taxon>
        <taxon>Hypsibius</taxon>
    </lineage>
</organism>
<evidence type="ECO:0000256" key="10">
    <source>
        <dbReference type="SAM" id="MobiDB-lite"/>
    </source>
</evidence>
<protein>
    <recommendedName>
        <fullName evidence="1">non-specific serine/threonine protein kinase</fullName>
        <ecNumber evidence="1">2.7.11.1</ecNumber>
    </recommendedName>
</protein>
<comment type="catalytic activity">
    <reaction evidence="7">
        <text>L-threonyl-[protein] + ATP = O-phospho-L-threonyl-[protein] + ADP + H(+)</text>
        <dbReference type="Rhea" id="RHEA:46608"/>
        <dbReference type="Rhea" id="RHEA-COMP:11060"/>
        <dbReference type="Rhea" id="RHEA-COMP:11605"/>
        <dbReference type="ChEBI" id="CHEBI:15378"/>
        <dbReference type="ChEBI" id="CHEBI:30013"/>
        <dbReference type="ChEBI" id="CHEBI:30616"/>
        <dbReference type="ChEBI" id="CHEBI:61977"/>
        <dbReference type="ChEBI" id="CHEBI:456216"/>
        <dbReference type="EC" id="2.7.11.1"/>
    </reaction>
</comment>
<dbReference type="FunFam" id="3.30.200.20:FF:000163">
    <property type="entry name" value="SRSF protein kinase 2 isoform X1"/>
    <property type="match status" value="1"/>
</dbReference>
<evidence type="ECO:0000256" key="4">
    <source>
        <dbReference type="ARBA" id="ARBA00022741"/>
    </source>
</evidence>
<dbReference type="EC" id="2.7.11.1" evidence="1"/>
<dbReference type="PROSITE" id="PS50011">
    <property type="entry name" value="PROTEIN_KINASE_DOM"/>
    <property type="match status" value="1"/>
</dbReference>
<proteinExistence type="predicted"/>
<feature type="domain" description="Protein kinase" evidence="11">
    <location>
        <begin position="142"/>
        <end position="705"/>
    </location>
</feature>
<dbReference type="InterPro" id="IPR017441">
    <property type="entry name" value="Protein_kinase_ATP_BS"/>
</dbReference>
<comment type="caution">
    <text evidence="12">The sequence shown here is derived from an EMBL/GenBank/DDBJ whole genome shotgun (WGS) entry which is preliminary data.</text>
</comment>
<dbReference type="PROSITE" id="PS00108">
    <property type="entry name" value="PROTEIN_KINASE_ST"/>
    <property type="match status" value="1"/>
</dbReference>
<evidence type="ECO:0000256" key="7">
    <source>
        <dbReference type="ARBA" id="ARBA00047899"/>
    </source>
</evidence>
<dbReference type="Gene3D" id="1.10.510.10">
    <property type="entry name" value="Transferase(Phosphotransferase) domain 1"/>
    <property type="match status" value="2"/>
</dbReference>
<dbReference type="GO" id="GO:0050684">
    <property type="term" value="P:regulation of mRNA processing"/>
    <property type="evidence" value="ECO:0007669"/>
    <property type="project" value="TreeGrafter"/>
</dbReference>
<dbReference type="SMART" id="SM00220">
    <property type="entry name" value="S_TKc"/>
    <property type="match status" value="1"/>
</dbReference>
<feature type="region of interest" description="Disordered" evidence="10">
    <location>
        <begin position="316"/>
        <end position="345"/>
    </location>
</feature>
<reference evidence="13" key="1">
    <citation type="submission" date="2017-01" db="EMBL/GenBank/DDBJ databases">
        <title>Comparative genomics of anhydrobiosis in the tardigrade Hypsibius dujardini.</title>
        <authorList>
            <person name="Yoshida Y."/>
            <person name="Koutsovoulos G."/>
            <person name="Laetsch D."/>
            <person name="Stevens L."/>
            <person name="Kumar S."/>
            <person name="Horikawa D."/>
            <person name="Ishino K."/>
            <person name="Komine S."/>
            <person name="Tomita M."/>
            <person name="Blaxter M."/>
            <person name="Arakawa K."/>
        </authorList>
    </citation>
    <scope>NUCLEOTIDE SEQUENCE [LARGE SCALE GENOMIC DNA]</scope>
    <source>
        <strain evidence="13">Z151</strain>
    </source>
</reference>
<feature type="region of interest" description="Disordered" evidence="10">
    <location>
        <begin position="723"/>
        <end position="819"/>
    </location>
</feature>
<comment type="catalytic activity">
    <reaction evidence="8">
        <text>L-seryl-[protein] + ATP = O-phospho-L-seryl-[protein] + ADP + H(+)</text>
        <dbReference type="Rhea" id="RHEA:17989"/>
        <dbReference type="Rhea" id="RHEA-COMP:9863"/>
        <dbReference type="Rhea" id="RHEA-COMP:11604"/>
        <dbReference type="ChEBI" id="CHEBI:15378"/>
        <dbReference type="ChEBI" id="CHEBI:29999"/>
        <dbReference type="ChEBI" id="CHEBI:30616"/>
        <dbReference type="ChEBI" id="CHEBI:83421"/>
        <dbReference type="ChEBI" id="CHEBI:456216"/>
        <dbReference type="EC" id="2.7.11.1"/>
    </reaction>
</comment>
<evidence type="ECO:0000256" key="1">
    <source>
        <dbReference type="ARBA" id="ARBA00012513"/>
    </source>
</evidence>
<dbReference type="FunFam" id="1.10.510.10:FF:000275">
    <property type="entry name" value="SRSF protein kinase 2 isoform X3"/>
    <property type="match status" value="1"/>
</dbReference>
<feature type="compositionally biased region" description="Low complexity" evidence="10">
    <location>
        <begin position="841"/>
        <end position="850"/>
    </location>
</feature>
<gene>
    <name evidence="12" type="ORF">BV898_06606</name>
</gene>
<dbReference type="OrthoDB" id="2649at2759"/>
<keyword evidence="3" id="KW-0808">Transferase</keyword>
<dbReference type="InterPro" id="IPR008271">
    <property type="entry name" value="Ser/Thr_kinase_AS"/>
</dbReference>
<accession>A0A1W0WVZ8</accession>
<dbReference type="Gene3D" id="3.30.200.20">
    <property type="entry name" value="Phosphorylase Kinase, domain 1"/>
    <property type="match status" value="1"/>
</dbReference>
<dbReference type="AlphaFoldDB" id="A0A1W0WVZ8"/>
<sequence length="889" mass="96814">MNSKIPNRKVMAIQARKKRVKPKKKATTGAAAAAAASAAAAPSTVPSSSNGKTDTKHEDVHDWGGNSDQETALDRAAMREDAASPEAEAAGADDRWAEDAEEDEDGAGAAKGSDEEEQEDPKDYRKGGYHPVKIGDYFNSRYNVVRKLGWGHFSTVWLCWDLMGKRFVALKVVKSASHYTETALDEIKLLRCVRDADGADLNRNRVVQLLDDFKISGVNGSHVCMVFEVLGCNLLKLIIRSKYRGIPLENVRTIMRQVLEGLDYLHTKCQIIHTDIKPENILLCVDERDVRKLASETIELQRQGTTLPASIVSTAPRDQRTNLITSDMSKKKRKRIKKKQKRQEMLMQEQEKQLLELDRQAGEEEPSEVAEDRFTRHHDAKRSPGTKERKAVHAAMEEDEEVISSSGVLSASAEETIAELIIAGGGVDKSVTAAALAATDNSRRASASAAKVNGVRSQAASINATTVAPPASGNSPIPSSSSLAGGDFCRYDSTSLNGGLPGSETGGGGDADEFPPRALNLTPCGFMNDLAGRPDPINTVCDIPVKIADLGNACWTNLHFTEDIQTRQYRSLEVLIGAGYGPPADIWSASCMAFELATGDYLFEPHSGDDYSRDEDHIAHIIELLGNIPRHLALAGTYSREYFNRRGELRNISDLRPWGMYEVLLEKYRWHPRDAAAFSDFLTPMLDFDPQCRATAAECLRHPWLTGDEDALNKRLFPERDDGEVAASGNENSSSDLEEFVRPPRQMGVPRGGGVDADYSDEGGDAEDEDEDDWQSTSDPNNTHSTNSESGGVNPDYMTAQDVSVYEEEDGSSPAPNSFLDPALVLGTLEDIGVNVDKYKLPTSRPGGLPRRPRGSRDDSSIVLNGGGGGGGVGDTTGSEERELCDDVV</sequence>
<feature type="region of interest" description="Disordered" evidence="10">
    <location>
        <begin position="357"/>
        <end position="391"/>
    </location>
</feature>
<feature type="compositionally biased region" description="Polar residues" evidence="10">
    <location>
        <begin position="775"/>
        <end position="791"/>
    </location>
</feature>
<dbReference type="InterPro" id="IPR011009">
    <property type="entry name" value="Kinase-like_dom_sf"/>
</dbReference>
<feature type="compositionally biased region" description="Basic and acidic residues" evidence="10">
    <location>
        <begin position="53"/>
        <end position="62"/>
    </location>
</feature>
<dbReference type="SUPFAM" id="SSF56112">
    <property type="entry name" value="Protein kinase-like (PK-like)"/>
    <property type="match status" value="1"/>
</dbReference>
<dbReference type="InterPro" id="IPR000719">
    <property type="entry name" value="Prot_kinase_dom"/>
</dbReference>
<dbReference type="FunFam" id="1.10.510.10:FF:001037">
    <property type="entry name" value="SRSF protein kinase 2"/>
    <property type="match status" value="1"/>
</dbReference>
<evidence type="ECO:0000256" key="6">
    <source>
        <dbReference type="ARBA" id="ARBA00022840"/>
    </source>
</evidence>
<feature type="region of interest" description="Disordered" evidence="10">
    <location>
        <begin position="1"/>
        <end position="127"/>
    </location>
</feature>
<evidence type="ECO:0000313" key="12">
    <source>
        <dbReference type="EMBL" id="OQV19374.1"/>
    </source>
</evidence>
<keyword evidence="5 12" id="KW-0418">Kinase</keyword>
<feature type="compositionally biased region" description="Basic residues" evidence="10">
    <location>
        <begin position="15"/>
        <end position="26"/>
    </location>
</feature>
<evidence type="ECO:0000256" key="9">
    <source>
        <dbReference type="PROSITE-ProRule" id="PRU10141"/>
    </source>
</evidence>
<dbReference type="Pfam" id="PF00069">
    <property type="entry name" value="Pkinase"/>
    <property type="match status" value="2"/>
</dbReference>
<feature type="compositionally biased region" description="Low complexity" evidence="10">
    <location>
        <begin position="27"/>
        <end position="49"/>
    </location>
</feature>
<evidence type="ECO:0000256" key="8">
    <source>
        <dbReference type="ARBA" id="ARBA00048679"/>
    </source>
</evidence>
<feature type="compositionally biased region" description="Basic and acidic residues" evidence="10">
    <location>
        <begin position="381"/>
        <end position="391"/>
    </location>
</feature>
<evidence type="ECO:0000256" key="3">
    <source>
        <dbReference type="ARBA" id="ARBA00022679"/>
    </source>
</evidence>
<evidence type="ECO:0000256" key="2">
    <source>
        <dbReference type="ARBA" id="ARBA00022527"/>
    </source>
</evidence>
<keyword evidence="4 9" id="KW-0547">Nucleotide-binding</keyword>
<dbReference type="PANTHER" id="PTHR47634:SF9">
    <property type="entry name" value="PROTEIN KINASE DOMAIN-CONTAINING PROTEIN-RELATED"/>
    <property type="match status" value="1"/>
</dbReference>
<feature type="region of interest" description="Disordered" evidence="10">
    <location>
        <begin position="838"/>
        <end position="889"/>
    </location>
</feature>
<dbReference type="PROSITE" id="PS00107">
    <property type="entry name" value="PROTEIN_KINASE_ATP"/>
    <property type="match status" value="1"/>
</dbReference>
<dbReference type="Proteomes" id="UP000192578">
    <property type="component" value="Unassembled WGS sequence"/>
</dbReference>
<feature type="compositionally biased region" description="Acidic residues" evidence="10">
    <location>
        <begin position="758"/>
        <end position="774"/>
    </location>
</feature>
<dbReference type="EMBL" id="MTYJ01000040">
    <property type="protein sequence ID" value="OQV19374.1"/>
    <property type="molecule type" value="Genomic_DNA"/>
</dbReference>
<dbReference type="GO" id="GO:0005634">
    <property type="term" value="C:nucleus"/>
    <property type="evidence" value="ECO:0007669"/>
    <property type="project" value="TreeGrafter"/>
</dbReference>
<dbReference type="GO" id="GO:0000245">
    <property type="term" value="P:spliceosomal complex assembly"/>
    <property type="evidence" value="ECO:0007669"/>
    <property type="project" value="TreeGrafter"/>
</dbReference>
<dbReference type="PANTHER" id="PTHR47634">
    <property type="entry name" value="PROTEIN KINASE DOMAIN-CONTAINING PROTEIN-RELATED"/>
    <property type="match status" value="1"/>
</dbReference>
<dbReference type="GO" id="GO:0005737">
    <property type="term" value="C:cytoplasm"/>
    <property type="evidence" value="ECO:0007669"/>
    <property type="project" value="TreeGrafter"/>
</dbReference>
<evidence type="ECO:0000256" key="5">
    <source>
        <dbReference type="ARBA" id="ARBA00022777"/>
    </source>
</evidence>
<keyword evidence="13" id="KW-1185">Reference proteome</keyword>
<feature type="compositionally biased region" description="Basic residues" evidence="10">
    <location>
        <begin position="330"/>
        <end position="341"/>
    </location>
</feature>
<feature type="compositionally biased region" description="Basic and acidic residues" evidence="10">
    <location>
        <begin position="72"/>
        <end position="82"/>
    </location>
</feature>
<evidence type="ECO:0000313" key="13">
    <source>
        <dbReference type="Proteomes" id="UP000192578"/>
    </source>
</evidence>
<keyword evidence="2" id="KW-0723">Serine/threonine-protein kinase</keyword>
<evidence type="ECO:0000259" key="11">
    <source>
        <dbReference type="PROSITE" id="PS50011"/>
    </source>
</evidence>
<feature type="compositionally biased region" description="Gly residues" evidence="10">
    <location>
        <begin position="865"/>
        <end position="875"/>
    </location>
</feature>
<name>A0A1W0WVZ8_HYPEX</name>
<dbReference type="GO" id="GO:0005524">
    <property type="term" value="F:ATP binding"/>
    <property type="evidence" value="ECO:0007669"/>
    <property type="project" value="UniProtKB-UniRule"/>
</dbReference>